<evidence type="ECO:0000313" key="7">
    <source>
        <dbReference type="Proteomes" id="UP000441925"/>
    </source>
</evidence>
<dbReference type="PANTHER" id="PTHR43524:SF1">
    <property type="entry name" value="RADICAL SAM SUPERFAMILY PROTEIN"/>
    <property type="match status" value="1"/>
</dbReference>
<evidence type="ECO:0000256" key="4">
    <source>
        <dbReference type="ARBA" id="ARBA00023014"/>
    </source>
</evidence>
<dbReference type="SFLD" id="SFLDS00029">
    <property type="entry name" value="Radical_SAM"/>
    <property type="match status" value="1"/>
</dbReference>
<evidence type="ECO:0000256" key="1">
    <source>
        <dbReference type="ARBA" id="ARBA00022691"/>
    </source>
</evidence>
<proteinExistence type="predicted"/>
<dbReference type="Proteomes" id="UP000441925">
    <property type="component" value="Unassembled WGS sequence"/>
</dbReference>
<dbReference type="GO" id="GO:0051536">
    <property type="term" value="F:iron-sulfur cluster binding"/>
    <property type="evidence" value="ECO:0007669"/>
    <property type="project" value="UniProtKB-KW"/>
</dbReference>
<dbReference type="InterPro" id="IPR023885">
    <property type="entry name" value="4Fe4S-binding_SPASM_dom"/>
</dbReference>
<sequence>MKLSLDQKMKAYGLDKLLKYVHKDPENNLPKAIDFAKKISPNDFKSQIDLIEQTVNDKDNVYYKYILDILDRIDSDVVDTFIENFLLNATLFSEEIKQDTRTKYNCNVPWTILLDPTTACNLKCKGCWAAEYGYSLNLSNEQIDDIINQGKDMGIYFYIFTGGEPLARKKDILTICEKHKDCEFLIFTNSTLIDEDFAKEMLRIKNIIPAISIEGSEFTTDSRRGKGTYKKIMNSIEILNNYKLPFGISCCYTSENYKSIVSEEFVDYMIDKGALFAWYFHFMPVGKSTSKQLLLKPYQRKHVYEQIRKFRATKPLFFLDFQNDAEYVGGCIAGGRNYFHINANGDMEPCVFIHYSDSNIKDKTLIEALQSPLFVAYRNGQPFNDNMLRPCPMLENPTLLRDMVKKSQAKSTDILVKEDVDDLCGKCDDYAEVWKETADEIWYSNKK</sequence>
<dbReference type="InterPro" id="IPR007197">
    <property type="entry name" value="rSAM"/>
</dbReference>
<gene>
    <name evidence="6" type="ORF">FYJ26_05225</name>
</gene>
<dbReference type="SUPFAM" id="SSF102114">
    <property type="entry name" value="Radical SAM enzymes"/>
    <property type="match status" value="1"/>
</dbReference>
<dbReference type="PROSITE" id="PS51918">
    <property type="entry name" value="RADICAL_SAM"/>
    <property type="match status" value="1"/>
</dbReference>
<reference evidence="6 7" key="1">
    <citation type="submission" date="2019-08" db="EMBL/GenBank/DDBJ databases">
        <title>In-depth cultivation of the pig gut microbiome towards novel bacterial diversity and tailored functional studies.</title>
        <authorList>
            <person name="Wylensek D."/>
            <person name="Hitch T.C.A."/>
            <person name="Clavel T."/>
        </authorList>
    </citation>
    <scope>NUCLEOTIDE SEQUENCE [LARGE SCALE GENOMIC DNA]</scope>
    <source>
        <strain evidence="6 7">WCA-380-WT-2B</strain>
    </source>
</reference>
<dbReference type="CDD" id="cd21128">
    <property type="entry name" value="SPASM_rSAM"/>
    <property type="match status" value="1"/>
</dbReference>
<dbReference type="Pfam" id="PF04055">
    <property type="entry name" value="Radical_SAM"/>
    <property type="match status" value="1"/>
</dbReference>
<dbReference type="PANTHER" id="PTHR43524">
    <property type="entry name" value="RADICAL SAM SUPERFAMILY PROTEIN"/>
    <property type="match status" value="1"/>
</dbReference>
<dbReference type="InterPro" id="IPR013785">
    <property type="entry name" value="Aldolase_TIM"/>
</dbReference>
<accession>A0A6N7VVV6</accession>
<dbReference type="AlphaFoldDB" id="A0A6N7VVV6"/>
<keyword evidence="7" id="KW-1185">Reference proteome</keyword>
<keyword evidence="4" id="KW-0411">Iron-sulfur</keyword>
<evidence type="ECO:0000313" key="6">
    <source>
        <dbReference type="EMBL" id="MSS77819.1"/>
    </source>
</evidence>
<keyword evidence="1" id="KW-0949">S-adenosyl-L-methionine</keyword>
<comment type="caution">
    <text evidence="6">The sequence shown here is derived from an EMBL/GenBank/DDBJ whole genome shotgun (WGS) entry which is preliminary data.</text>
</comment>
<dbReference type="RefSeq" id="WP_154540345.1">
    <property type="nucleotide sequence ID" value="NZ_VULQ01000005.1"/>
</dbReference>
<dbReference type="GO" id="GO:0046872">
    <property type="term" value="F:metal ion binding"/>
    <property type="evidence" value="ECO:0007669"/>
    <property type="project" value="UniProtKB-KW"/>
</dbReference>
<evidence type="ECO:0000259" key="5">
    <source>
        <dbReference type="PROSITE" id="PS51918"/>
    </source>
</evidence>
<dbReference type="CDD" id="cd01335">
    <property type="entry name" value="Radical_SAM"/>
    <property type="match status" value="1"/>
</dbReference>
<protein>
    <submittedName>
        <fullName evidence="6">Radical SAM protein</fullName>
    </submittedName>
</protein>
<dbReference type="EMBL" id="VULQ01000005">
    <property type="protein sequence ID" value="MSS77819.1"/>
    <property type="molecule type" value="Genomic_DNA"/>
</dbReference>
<dbReference type="InterPro" id="IPR058240">
    <property type="entry name" value="rSAM_sf"/>
</dbReference>
<dbReference type="Pfam" id="PF13186">
    <property type="entry name" value="SPASM"/>
    <property type="match status" value="1"/>
</dbReference>
<keyword evidence="2" id="KW-0479">Metal-binding</keyword>
<organism evidence="6 7">
    <name type="scientific">Anaerococcus porci</name>
    <dbReference type="NCBI Taxonomy" id="2652269"/>
    <lineage>
        <taxon>Bacteria</taxon>
        <taxon>Bacillati</taxon>
        <taxon>Bacillota</taxon>
        <taxon>Tissierellia</taxon>
        <taxon>Tissierellales</taxon>
        <taxon>Peptoniphilaceae</taxon>
        <taxon>Anaerococcus</taxon>
    </lineage>
</organism>
<dbReference type="SFLD" id="SFLDG01067">
    <property type="entry name" value="SPASM/twitch_domain_containing"/>
    <property type="match status" value="1"/>
</dbReference>
<evidence type="ECO:0000256" key="3">
    <source>
        <dbReference type="ARBA" id="ARBA00023004"/>
    </source>
</evidence>
<dbReference type="GO" id="GO:0003824">
    <property type="term" value="F:catalytic activity"/>
    <property type="evidence" value="ECO:0007669"/>
    <property type="project" value="InterPro"/>
</dbReference>
<name>A0A6N7VVV6_9FIRM</name>
<keyword evidence="3" id="KW-0408">Iron</keyword>
<feature type="domain" description="Radical SAM core" evidence="5">
    <location>
        <begin position="106"/>
        <end position="314"/>
    </location>
</feature>
<dbReference type="Gene3D" id="3.20.20.70">
    <property type="entry name" value="Aldolase class I"/>
    <property type="match status" value="1"/>
</dbReference>
<evidence type="ECO:0000256" key="2">
    <source>
        <dbReference type="ARBA" id="ARBA00022723"/>
    </source>
</evidence>